<dbReference type="CDD" id="cd05466">
    <property type="entry name" value="PBP2_LTTR_substrate"/>
    <property type="match status" value="1"/>
</dbReference>
<dbReference type="RefSeq" id="WP_189958634.1">
    <property type="nucleotide sequence ID" value="NZ_BMVG01000043.1"/>
</dbReference>
<dbReference type="GO" id="GO:0000976">
    <property type="term" value="F:transcription cis-regulatory region binding"/>
    <property type="evidence" value="ECO:0007669"/>
    <property type="project" value="TreeGrafter"/>
</dbReference>
<name>A0A918YSN8_9ACTN</name>
<organism evidence="6 7">
    <name type="scientific">Streptomyces alanosinicus</name>
    <dbReference type="NCBI Taxonomy" id="68171"/>
    <lineage>
        <taxon>Bacteria</taxon>
        <taxon>Bacillati</taxon>
        <taxon>Actinomycetota</taxon>
        <taxon>Actinomycetes</taxon>
        <taxon>Kitasatosporales</taxon>
        <taxon>Streptomycetaceae</taxon>
        <taxon>Streptomyces</taxon>
    </lineage>
</organism>
<dbReference type="InterPro" id="IPR036388">
    <property type="entry name" value="WH-like_DNA-bd_sf"/>
</dbReference>
<dbReference type="Gene3D" id="1.10.10.10">
    <property type="entry name" value="Winged helix-like DNA-binding domain superfamily/Winged helix DNA-binding domain"/>
    <property type="match status" value="1"/>
</dbReference>
<dbReference type="InterPro" id="IPR000847">
    <property type="entry name" value="LysR_HTH_N"/>
</dbReference>
<dbReference type="Proteomes" id="UP000655443">
    <property type="component" value="Unassembled WGS sequence"/>
</dbReference>
<dbReference type="FunFam" id="1.10.10.10:FF:000001">
    <property type="entry name" value="LysR family transcriptional regulator"/>
    <property type="match status" value="1"/>
</dbReference>
<evidence type="ECO:0000256" key="1">
    <source>
        <dbReference type="ARBA" id="ARBA00009437"/>
    </source>
</evidence>
<evidence type="ECO:0000313" key="6">
    <source>
        <dbReference type="EMBL" id="GHE13703.1"/>
    </source>
</evidence>
<reference evidence="6" key="2">
    <citation type="submission" date="2020-09" db="EMBL/GenBank/DDBJ databases">
        <authorList>
            <person name="Sun Q."/>
            <person name="Ohkuma M."/>
        </authorList>
    </citation>
    <scope>NUCLEOTIDE SEQUENCE</scope>
    <source>
        <strain evidence="6">JCM 4714</strain>
    </source>
</reference>
<dbReference type="PANTHER" id="PTHR30126:SF39">
    <property type="entry name" value="HTH-TYPE TRANSCRIPTIONAL REGULATOR CYSL"/>
    <property type="match status" value="1"/>
</dbReference>
<dbReference type="SUPFAM" id="SSF46785">
    <property type="entry name" value="Winged helix' DNA-binding domain"/>
    <property type="match status" value="1"/>
</dbReference>
<dbReference type="SUPFAM" id="SSF53850">
    <property type="entry name" value="Periplasmic binding protein-like II"/>
    <property type="match status" value="1"/>
</dbReference>
<feature type="domain" description="HTH lysR-type" evidence="5">
    <location>
        <begin position="1"/>
        <end position="58"/>
    </location>
</feature>
<proteinExistence type="inferred from homology"/>
<keyword evidence="4" id="KW-0804">Transcription</keyword>
<sequence>MQLRQLSTFRTVADALNVTRAAERLNYAQSSVTEQVKALEQDLGVLLFERSNRGLRLTPAGHRLVDYAERMLSLAEEARAAVTEVGIPGGELLIGAPETLCVYRLPSLLTRFREDCPKVHVVLRPGNREECRRGVREGIMDLCFTFGAPPDHPDLESMPLLPEPVVVVAPKDHPLTRRESVTNSDLAGVDFLVTETGCSYRLMFEEAVGSAPGPRPRVAAELTSIGALRTCVAAGMGCALLPQIAVAADLARGAVGLVPWRGLQYEAPIHATWRRNGQQAPGLLPFLDATRTLLGRHTTARQDRR</sequence>
<keyword evidence="7" id="KW-1185">Reference proteome</keyword>
<dbReference type="EMBL" id="BMVG01000043">
    <property type="protein sequence ID" value="GHE13703.1"/>
    <property type="molecule type" value="Genomic_DNA"/>
</dbReference>
<accession>A0A918YSN8</accession>
<dbReference type="InterPro" id="IPR036390">
    <property type="entry name" value="WH_DNA-bd_sf"/>
</dbReference>
<dbReference type="PRINTS" id="PR00039">
    <property type="entry name" value="HTHLYSR"/>
</dbReference>
<gene>
    <name evidence="6" type="ORF">GCM10010339_81530</name>
</gene>
<comment type="caution">
    <text evidence="6">The sequence shown here is derived from an EMBL/GenBank/DDBJ whole genome shotgun (WGS) entry which is preliminary data.</text>
</comment>
<dbReference type="InterPro" id="IPR005119">
    <property type="entry name" value="LysR_subst-bd"/>
</dbReference>
<evidence type="ECO:0000256" key="3">
    <source>
        <dbReference type="ARBA" id="ARBA00023125"/>
    </source>
</evidence>
<dbReference type="PROSITE" id="PS50931">
    <property type="entry name" value="HTH_LYSR"/>
    <property type="match status" value="1"/>
</dbReference>
<reference evidence="6" key="1">
    <citation type="journal article" date="2014" name="Int. J. Syst. Evol. Microbiol.">
        <title>Complete genome sequence of Corynebacterium casei LMG S-19264T (=DSM 44701T), isolated from a smear-ripened cheese.</title>
        <authorList>
            <consortium name="US DOE Joint Genome Institute (JGI-PGF)"/>
            <person name="Walter F."/>
            <person name="Albersmeier A."/>
            <person name="Kalinowski J."/>
            <person name="Ruckert C."/>
        </authorList>
    </citation>
    <scope>NUCLEOTIDE SEQUENCE</scope>
    <source>
        <strain evidence="6">JCM 4714</strain>
    </source>
</reference>
<keyword evidence="3" id="KW-0238">DNA-binding</keyword>
<keyword evidence="2" id="KW-0805">Transcription regulation</keyword>
<evidence type="ECO:0000256" key="2">
    <source>
        <dbReference type="ARBA" id="ARBA00023015"/>
    </source>
</evidence>
<protein>
    <submittedName>
        <fullName evidence="6">LysR family transcriptional regulator</fullName>
    </submittedName>
</protein>
<dbReference type="Pfam" id="PF03466">
    <property type="entry name" value="LysR_substrate"/>
    <property type="match status" value="1"/>
</dbReference>
<dbReference type="AlphaFoldDB" id="A0A918YSN8"/>
<evidence type="ECO:0000313" key="7">
    <source>
        <dbReference type="Proteomes" id="UP000655443"/>
    </source>
</evidence>
<comment type="similarity">
    <text evidence="1">Belongs to the LysR transcriptional regulatory family.</text>
</comment>
<evidence type="ECO:0000259" key="5">
    <source>
        <dbReference type="PROSITE" id="PS50931"/>
    </source>
</evidence>
<dbReference type="GO" id="GO:0003700">
    <property type="term" value="F:DNA-binding transcription factor activity"/>
    <property type="evidence" value="ECO:0007669"/>
    <property type="project" value="InterPro"/>
</dbReference>
<dbReference type="PANTHER" id="PTHR30126">
    <property type="entry name" value="HTH-TYPE TRANSCRIPTIONAL REGULATOR"/>
    <property type="match status" value="1"/>
</dbReference>
<dbReference type="Pfam" id="PF00126">
    <property type="entry name" value="HTH_1"/>
    <property type="match status" value="1"/>
</dbReference>
<dbReference type="Gene3D" id="3.40.190.10">
    <property type="entry name" value="Periplasmic binding protein-like II"/>
    <property type="match status" value="2"/>
</dbReference>
<evidence type="ECO:0000256" key="4">
    <source>
        <dbReference type="ARBA" id="ARBA00023163"/>
    </source>
</evidence>